<dbReference type="InterPro" id="IPR036846">
    <property type="entry name" value="GM2-AP_sf"/>
</dbReference>
<dbReference type="Gene3D" id="2.70.220.10">
    <property type="entry name" value="Ganglioside GM2 activator"/>
    <property type="match status" value="1"/>
</dbReference>
<name>U5ENN0_9DIPT</name>
<feature type="chain" id="PRO_5004659478" evidence="2">
    <location>
        <begin position="24"/>
        <end position="177"/>
    </location>
</feature>
<protein>
    <submittedName>
        <fullName evidence="3">Putative 16.8 kDa salivary secreted protein</fullName>
    </submittedName>
</protein>
<dbReference type="AlphaFoldDB" id="U5ENN0"/>
<keyword evidence="1 2" id="KW-0732">Signal</keyword>
<sequence>MKKIWNGNLLIVILFIFVNYSSACNGGYRLKVKSIQNCGGSDQVITLQPNSTAVITKDCKIKTRGCGFTKGFQSAVGEATVFKDGFLMLRRTFDVCDEMRKANVNSEIKPLMELFNVPSKCPVEEQTICSEPTQTINIEKYKQYLPLALGNIKINLSLNHDNGGKSCFSIAFEIVKV</sequence>
<feature type="signal peptide" evidence="2">
    <location>
        <begin position="1"/>
        <end position="23"/>
    </location>
</feature>
<accession>U5ENN0</accession>
<evidence type="ECO:0000256" key="2">
    <source>
        <dbReference type="SAM" id="SignalP"/>
    </source>
</evidence>
<evidence type="ECO:0000313" key="3">
    <source>
        <dbReference type="EMBL" id="JAB54887.1"/>
    </source>
</evidence>
<dbReference type="EMBL" id="GANO01004984">
    <property type="protein sequence ID" value="JAB54887.1"/>
    <property type="molecule type" value="mRNA"/>
</dbReference>
<evidence type="ECO:0000256" key="1">
    <source>
        <dbReference type="ARBA" id="ARBA00022729"/>
    </source>
</evidence>
<organism evidence="3">
    <name type="scientific">Corethrella appendiculata</name>
    <dbReference type="NCBI Taxonomy" id="1370023"/>
    <lineage>
        <taxon>Eukaryota</taxon>
        <taxon>Metazoa</taxon>
        <taxon>Ecdysozoa</taxon>
        <taxon>Arthropoda</taxon>
        <taxon>Hexapoda</taxon>
        <taxon>Insecta</taxon>
        <taxon>Pterygota</taxon>
        <taxon>Neoptera</taxon>
        <taxon>Endopterygota</taxon>
        <taxon>Diptera</taxon>
        <taxon>Nematocera</taxon>
        <taxon>Culicoidea</taxon>
        <taxon>Chaoboridae</taxon>
        <taxon>Corethrella</taxon>
    </lineage>
</organism>
<proteinExistence type="evidence at transcript level"/>
<reference evidence="3" key="1">
    <citation type="journal article" date="2014" name="Insect Biochem. Mol. Biol.">
        <title>An insight into the sialome of the frog biting fly, Corethrella appendiculata.</title>
        <authorList>
            <person name="Ribeiro J.M.C."/>
            <person name="Chagas A.C."/>
            <person name="Pham V.M."/>
            <person name="Lounibos L.P."/>
            <person name="Calvo E."/>
        </authorList>
    </citation>
    <scope>NUCLEOTIDE SEQUENCE</scope>
    <source>
        <tissue evidence="3">Salivary glands</tissue>
    </source>
</reference>